<feature type="transmembrane region" description="Helical" evidence="1">
    <location>
        <begin position="7"/>
        <end position="29"/>
    </location>
</feature>
<accession>H1Z4L6</accession>
<dbReference type="EMBL" id="CM001436">
    <property type="protein sequence ID" value="EHQ36764.1"/>
    <property type="molecule type" value="Genomic_DNA"/>
</dbReference>
<name>H1Z4L6_9EURY</name>
<keyword evidence="1" id="KW-0472">Membrane</keyword>
<dbReference type="RefSeq" id="WP_004079336.1">
    <property type="nucleotide sequence ID" value="NZ_CM001436.1"/>
</dbReference>
<dbReference type="Proteomes" id="UP000005741">
    <property type="component" value="Chromosome"/>
</dbReference>
<evidence type="ECO:0000256" key="1">
    <source>
        <dbReference type="SAM" id="Phobius"/>
    </source>
</evidence>
<organism evidence="2 3">
    <name type="scientific">Methanoplanus limicola DSM 2279</name>
    <dbReference type="NCBI Taxonomy" id="937775"/>
    <lineage>
        <taxon>Archaea</taxon>
        <taxon>Methanobacteriati</taxon>
        <taxon>Methanobacteriota</taxon>
        <taxon>Stenosarchaea group</taxon>
        <taxon>Methanomicrobia</taxon>
        <taxon>Methanomicrobiales</taxon>
        <taxon>Methanomicrobiaceae</taxon>
        <taxon>Methanoplanus</taxon>
    </lineage>
</organism>
<dbReference type="OrthoDB" id="379906at2157"/>
<proteinExistence type="predicted"/>
<reference evidence="2 3" key="1">
    <citation type="submission" date="2011-10" db="EMBL/GenBank/DDBJ databases">
        <title>The Improved High-Quality Draft genome of Methanoplanus limicola DSM 2279.</title>
        <authorList>
            <consortium name="US DOE Joint Genome Institute (JGI-PGF)"/>
            <person name="Lucas S."/>
            <person name="Copeland A."/>
            <person name="Lapidus A."/>
            <person name="Glavina del Rio T."/>
            <person name="Dalin E."/>
            <person name="Tice H."/>
            <person name="Bruce D."/>
            <person name="Goodwin L."/>
            <person name="Pitluck S."/>
            <person name="Peters L."/>
            <person name="Mikhailova N."/>
            <person name="Lu M."/>
            <person name="Kyrpides N."/>
            <person name="Mavromatis K."/>
            <person name="Ivanova N."/>
            <person name="Markowitz V."/>
            <person name="Cheng J.-F."/>
            <person name="Hugenholtz P."/>
            <person name="Woyke T."/>
            <person name="Wu D."/>
            <person name="Wirth R."/>
            <person name="Brambilla E.-M."/>
            <person name="Klenk H.-P."/>
            <person name="Eisen J.A."/>
        </authorList>
    </citation>
    <scope>NUCLEOTIDE SEQUENCE [LARGE SCALE GENOMIC DNA]</scope>
    <source>
        <strain evidence="2 3">DSM 2279</strain>
    </source>
</reference>
<dbReference type="InParanoid" id="H1Z4L6"/>
<evidence type="ECO:0000313" key="3">
    <source>
        <dbReference type="Proteomes" id="UP000005741"/>
    </source>
</evidence>
<dbReference type="AlphaFoldDB" id="H1Z4L6"/>
<evidence type="ECO:0000313" key="2">
    <source>
        <dbReference type="EMBL" id="EHQ36764.1"/>
    </source>
</evidence>
<gene>
    <name evidence="2" type="ORF">Metlim_2729</name>
</gene>
<protein>
    <submittedName>
        <fullName evidence="2">Uncharacterized protein</fullName>
    </submittedName>
</protein>
<dbReference type="PROSITE" id="PS51257">
    <property type="entry name" value="PROKAR_LIPOPROTEIN"/>
    <property type="match status" value="1"/>
</dbReference>
<dbReference type="HOGENOM" id="CLU_2044445_0_0_2"/>
<keyword evidence="1" id="KW-0812">Transmembrane</keyword>
<keyword evidence="1" id="KW-1133">Transmembrane helix</keyword>
<sequence length="120" mass="13454">MSKKYKIAISAILLLLIFAISCILIIGFIGSSGSGGKMQLSEIPEEKLDTIMAPTIEISGADFKKYPELKELFYNINTSSGEFVSEIYVRPGRYGEIYHEYVPGILHYNESYYTILAMVP</sequence>
<keyword evidence="3" id="KW-1185">Reference proteome</keyword>